<gene>
    <name evidence="7" type="ORF">BRYFOR_07902</name>
</gene>
<keyword evidence="3" id="KW-0418">Kinase</keyword>
<dbReference type="PANTHER" id="PTHR41299">
    <property type="entry name" value="THIAMINE PYROPHOSPHOKINASE"/>
    <property type="match status" value="1"/>
</dbReference>
<keyword evidence="2" id="KW-0547">Nucleotide-binding</keyword>
<dbReference type="Pfam" id="PF04263">
    <property type="entry name" value="TPK_catalytic"/>
    <property type="match status" value="1"/>
</dbReference>
<dbReference type="InterPro" id="IPR053149">
    <property type="entry name" value="TPK"/>
</dbReference>
<dbReference type="EC" id="2.7.6.2" evidence="5"/>
<dbReference type="GO" id="GO:0005524">
    <property type="term" value="F:ATP binding"/>
    <property type="evidence" value="ECO:0007669"/>
    <property type="project" value="UniProtKB-KW"/>
</dbReference>
<dbReference type="InterPro" id="IPR007373">
    <property type="entry name" value="Thiamin_PyroPKinase_B1-bd"/>
</dbReference>
<dbReference type="SUPFAM" id="SSF63999">
    <property type="entry name" value="Thiamin pyrophosphokinase, catalytic domain"/>
    <property type="match status" value="1"/>
</dbReference>
<dbReference type="SUPFAM" id="SSF63862">
    <property type="entry name" value="Thiamin pyrophosphokinase, substrate-binding domain"/>
    <property type="match status" value="1"/>
</dbReference>
<dbReference type="InterPro" id="IPR006282">
    <property type="entry name" value="Thi_PPkinase"/>
</dbReference>
<proteinExistence type="predicted"/>
<name>C6LGZ2_9FIRM</name>
<dbReference type="GO" id="GO:0016301">
    <property type="term" value="F:kinase activity"/>
    <property type="evidence" value="ECO:0007669"/>
    <property type="project" value="UniProtKB-KW"/>
</dbReference>
<keyword evidence="8" id="KW-1185">Reference proteome</keyword>
<dbReference type="Gene3D" id="3.40.50.10240">
    <property type="entry name" value="Thiamin pyrophosphokinase, catalytic domain"/>
    <property type="match status" value="1"/>
</dbReference>
<evidence type="ECO:0000313" key="8">
    <source>
        <dbReference type="Proteomes" id="UP000005561"/>
    </source>
</evidence>
<protein>
    <recommendedName>
        <fullName evidence="5">Thiamine diphosphokinase</fullName>
        <ecNumber evidence="5">2.7.6.2</ecNumber>
    </recommendedName>
</protein>
<evidence type="ECO:0000256" key="5">
    <source>
        <dbReference type="NCBIfam" id="TIGR01378"/>
    </source>
</evidence>
<dbReference type="NCBIfam" id="TIGR01378">
    <property type="entry name" value="thi_PPkinase"/>
    <property type="match status" value="1"/>
</dbReference>
<evidence type="ECO:0000256" key="1">
    <source>
        <dbReference type="ARBA" id="ARBA00022679"/>
    </source>
</evidence>
<evidence type="ECO:0000256" key="4">
    <source>
        <dbReference type="ARBA" id="ARBA00022840"/>
    </source>
</evidence>
<dbReference type="STRING" id="168384.SAMN05660368_02681"/>
<evidence type="ECO:0000256" key="2">
    <source>
        <dbReference type="ARBA" id="ARBA00022741"/>
    </source>
</evidence>
<comment type="caution">
    <text evidence="7">The sequence shown here is derived from an EMBL/GenBank/DDBJ whole genome shotgun (WGS) entry which is preliminary data.</text>
</comment>
<dbReference type="Pfam" id="PF04265">
    <property type="entry name" value="TPK_B1_binding"/>
    <property type="match status" value="1"/>
</dbReference>
<dbReference type="GO" id="GO:0009229">
    <property type="term" value="P:thiamine diphosphate biosynthetic process"/>
    <property type="evidence" value="ECO:0007669"/>
    <property type="project" value="InterPro"/>
</dbReference>
<dbReference type="CDD" id="cd07995">
    <property type="entry name" value="TPK"/>
    <property type="match status" value="1"/>
</dbReference>
<dbReference type="InterPro" id="IPR036759">
    <property type="entry name" value="TPK_catalytic_sf"/>
</dbReference>
<organism evidence="7 8">
    <name type="scientific">Marvinbryantia formatexigens DSM 14469</name>
    <dbReference type="NCBI Taxonomy" id="478749"/>
    <lineage>
        <taxon>Bacteria</taxon>
        <taxon>Bacillati</taxon>
        <taxon>Bacillota</taxon>
        <taxon>Clostridia</taxon>
        <taxon>Lachnospirales</taxon>
        <taxon>Lachnospiraceae</taxon>
        <taxon>Marvinbryantia</taxon>
    </lineage>
</organism>
<dbReference type="RefSeq" id="WP_006862688.1">
    <property type="nucleotide sequence ID" value="NZ_ACCL02000013.1"/>
</dbReference>
<feature type="domain" description="Thiamin pyrophosphokinase thiamin-binding" evidence="6">
    <location>
        <begin position="146"/>
        <end position="208"/>
    </location>
</feature>
<dbReference type="InterPro" id="IPR036371">
    <property type="entry name" value="TPK_B1-bd_sf"/>
</dbReference>
<evidence type="ECO:0000256" key="3">
    <source>
        <dbReference type="ARBA" id="ARBA00022777"/>
    </source>
</evidence>
<dbReference type="AlphaFoldDB" id="C6LGZ2"/>
<dbReference type="GO" id="GO:0006772">
    <property type="term" value="P:thiamine metabolic process"/>
    <property type="evidence" value="ECO:0007669"/>
    <property type="project" value="UniProtKB-UniRule"/>
</dbReference>
<dbReference type="InterPro" id="IPR007371">
    <property type="entry name" value="TPK_catalytic"/>
</dbReference>
<reference evidence="7" key="1">
    <citation type="submission" date="2009-07" db="EMBL/GenBank/DDBJ databases">
        <authorList>
            <person name="Weinstock G."/>
            <person name="Sodergren E."/>
            <person name="Clifton S."/>
            <person name="Fulton L."/>
            <person name="Fulton B."/>
            <person name="Courtney L."/>
            <person name="Fronick C."/>
            <person name="Harrison M."/>
            <person name="Strong C."/>
            <person name="Farmer C."/>
            <person name="Delahaunty K."/>
            <person name="Markovic C."/>
            <person name="Hall O."/>
            <person name="Minx P."/>
            <person name="Tomlinson C."/>
            <person name="Mitreva M."/>
            <person name="Nelson J."/>
            <person name="Hou S."/>
            <person name="Wollam A."/>
            <person name="Pepin K.H."/>
            <person name="Johnson M."/>
            <person name="Bhonagiri V."/>
            <person name="Nash W.E."/>
            <person name="Warren W."/>
            <person name="Chinwalla A."/>
            <person name="Mardis E.R."/>
            <person name="Wilson R.K."/>
        </authorList>
    </citation>
    <scope>NUCLEOTIDE SEQUENCE [LARGE SCALE GENOMIC DNA]</scope>
    <source>
        <strain evidence="7">DSM 14469</strain>
    </source>
</reference>
<evidence type="ECO:0000259" key="6">
    <source>
        <dbReference type="SMART" id="SM00983"/>
    </source>
</evidence>
<dbReference type="EMBL" id="ACCL02000013">
    <property type="protein sequence ID" value="EET60051.1"/>
    <property type="molecule type" value="Genomic_DNA"/>
</dbReference>
<dbReference type="GO" id="GO:0004788">
    <property type="term" value="F:thiamine diphosphokinase activity"/>
    <property type="evidence" value="ECO:0007669"/>
    <property type="project" value="UniProtKB-UniRule"/>
</dbReference>
<keyword evidence="1 7" id="KW-0808">Transferase</keyword>
<dbReference type="Proteomes" id="UP000005561">
    <property type="component" value="Unassembled WGS sequence"/>
</dbReference>
<keyword evidence="4" id="KW-0067">ATP-binding</keyword>
<dbReference type="GO" id="GO:0030975">
    <property type="term" value="F:thiamine binding"/>
    <property type="evidence" value="ECO:0007669"/>
    <property type="project" value="InterPro"/>
</dbReference>
<dbReference type="SMART" id="SM00983">
    <property type="entry name" value="TPK_B1_binding"/>
    <property type="match status" value="1"/>
</dbReference>
<dbReference type="eggNOG" id="COG1564">
    <property type="taxonomic scope" value="Bacteria"/>
</dbReference>
<evidence type="ECO:0000313" key="7">
    <source>
        <dbReference type="EMBL" id="EET60051.1"/>
    </source>
</evidence>
<dbReference type="OrthoDB" id="9804377at2"/>
<accession>C6LGZ2</accession>
<sequence length="214" mass="23743">MKTLIIGGGNIDSDFALAFMIENPHDFVIAADRGMEFLRKADRLPDWIVGDFDSAAPEALAWFESRGVPVRRFRPQKDSTDMEIAILMALERGSTQITILGATGTRMDHMLGSIKNLSLALRAGVPCSIVDAHNRIRLADKPLTLERREQYGKYVSLLAFGEPVTNLTLRGFFYPLDGYTMTCDDAIGISNQITEDEAQISFDGGRLLVIESRD</sequence>
<dbReference type="PANTHER" id="PTHR41299:SF1">
    <property type="entry name" value="THIAMINE PYROPHOSPHOKINASE"/>
    <property type="match status" value="1"/>
</dbReference>